<name>A0ABR7DP94_9BACT</name>
<dbReference type="EMBL" id="JACOOJ010000012">
    <property type="protein sequence ID" value="MBC5632870.1"/>
    <property type="molecule type" value="Genomic_DNA"/>
</dbReference>
<feature type="domain" description="BT4734-like N-terminal" evidence="2">
    <location>
        <begin position="61"/>
        <end position="179"/>
    </location>
</feature>
<evidence type="ECO:0000313" key="3">
    <source>
        <dbReference type="EMBL" id="MBC5632870.1"/>
    </source>
</evidence>
<proteinExistence type="predicted"/>
<feature type="region of interest" description="Disordered" evidence="1">
    <location>
        <begin position="440"/>
        <end position="466"/>
    </location>
</feature>
<dbReference type="Pfam" id="PF13148">
    <property type="entry name" value="DUF3987"/>
    <property type="match status" value="1"/>
</dbReference>
<organism evidence="3 4">
    <name type="scientific">Parabacteroides hominis</name>
    <dbReference type="NCBI Taxonomy" id="2763057"/>
    <lineage>
        <taxon>Bacteria</taxon>
        <taxon>Pseudomonadati</taxon>
        <taxon>Bacteroidota</taxon>
        <taxon>Bacteroidia</taxon>
        <taxon>Bacteroidales</taxon>
        <taxon>Tannerellaceae</taxon>
        <taxon>Parabacteroides</taxon>
    </lineage>
</organism>
<dbReference type="RefSeq" id="WP_186929628.1">
    <property type="nucleotide sequence ID" value="NZ_JACOOJ010000012.1"/>
</dbReference>
<evidence type="ECO:0000259" key="2">
    <source>
        <dbReference type="Pfam" id="PF08800"/>
    </source>
</evidence>
<evidence type="ECO:0000313" key="4">
    <source>
        <dbReference type="Proteomes" id="UP000651475"/>
    </source>
</evidence>
<comment type="caution">
    <text evidence="3">The sequence shown here is derived from an EMBL/GenBank/DDBJ whole genome shotgun (WGS) entry which is preliminary data.</text>
</comment>
<gene>
    <name evidence="3" type="ORF">H8S65_08835</name>
</gene>
<evidence type="ECO:0000256" key="1">
    <source>
        <dbReference type="SAM" id="MobiDB-lite"/>
    </source>
</evidence>
<reference evidence="3 4" key="1">
    <citation type="submission" date="2020-08" db="EMBL/GenBank/DDBJ databases">
        <title>Genome public.</title>
        <authorList>
            <person name="Liu C."/>
            <person name="Sun Q."/>
        </authorList>
    </citation>
    <scope>NUCLEOTIDE SEQUENCE [LARGE SCALE GENOMIC DNA]</scope>
    <source>
        <strain evidence="3 4">NSJ-79</strain>
    </source>
</reference>
<dbReference type="InterPro" id="IPR014907">
    <property type="entry name" value="BT4734-like_N"/>
</dbReference>
<keyword evidence="4" id="KW-1185">Reference proteome</keyword>
<accession>A0ABR7DP94</accession>
<dbReference type="Proteomes" id="UP000651475">
    <property type="component" value="Unassembled WGS sequence"/>
</dbReference>
<protein>
    <submittedName>
        <fullName evidence="3">DUF3987 domain-containing protein</fullName>
    </submittedName>
</protein>
<sequence length="786" mass="87830">MINIENVEGTYFDSVFQTESARLMTLNQYIDEVKSDKHANRIARLRGLLKAGKTEEAEACKKKLPLYVAGGVMEGGRKLEHLVRYSGCIVIDIDDSPIPPEELLRRAYELPYVKAGHCSPSGTGGKLFILVDCELEYHKPAFEIVRRRVEADIPGVTVDVTGKDPNRACFFSNDLGAFYKKDAEVLRVPVCDPSLQAHAAWPVQAVPDRHSLSNYIDKFEQDNPFVPGSRHSYVVKLSSVLNNAGFPQGEVASECVRRYSCPDFATAEIEKTVADIYRRYGSSHGSNPYRPKETPGNGNAVKTVGFAPACPESAPATGKDVESVDIEIDNTLLPYFDESVYEQLPPLLADVLKRAEDRTEKDVLLVSALTLLSSVMPGVKGSLKEHTYSPAFYTIVSGSSGSGKGIMTPLQKLVDPWQEYVFDNSRRYVEEYETQKEEYENYRLSKRNNRSARPSGPPPEKPAVVKQKNLRVPGCVTQARLVELLQDNAPYTSCMFETEMEAIAYMISQDFGNYGNVLNKAAHHEPIGSSSKMNGSFLSKHPDLAMLWSGTPAILPRLIPSTENGLFSRMLMYKIAGSGKYRRLTSSDDTPVAAGYMDAIGQRVLDAGVFLDGSPTWVKFSEAQRKRLDRFLEREYYNVRSFGNEDLESTVLRYRLAIFRIAMVLTGLRKGESGNTERTWTVRDDDFNVAFHVGTTCLQHAYVVATSLKRSSDEVHFKFPHYQRNLFASQPETFKRAEILAEASVRGITTSNVDKFLRKAEKNGLIDSLGRGYYRKTKTGKQVEAV</sequence>
<dbReference type="InterPro" id="IPR025048">
    <property type="entry name" value="DUF3987"/>
</dbReference>
<dbReference type="Pfam" id="PF08800">
    <property type="entry name" value="BT4734-like_N"/>
    <property type="match status" value="1"/>
</dbReference>